<reference evidence="1" key="1">
    <citation type="submission" date="2019-06" db="EMBL/GenBank/DDBJ databases">
        <authorList>
            <person name="Zheng W."/>
        </authorList>
    </citation>
    <scope>NUCLEOTIDE SEQUENCE</scope>
    <source>
        <strain evidence="1">QDHG01</strain>
    </source>
</reference>
<dbReference type="EMBL" id="RRYP01000111">
    <property type="protein sequence ID" value="TNV87984.1"/>
    <property type="molecule type" value="Genomic_DNA"/>
</dbReference>
<sequence>MRSKFCDYYPVILNRMVNKAITTNLLQSHKESENTVFFFANTYYQEQSSVWNRKHSRDSKSAKCAYEEIPQPKGGYISSIKGMQRKSKSEQTKVASLKIQQLQVTYA</sequence>
<accession>A0A8J8P8Q0</accession>
<comment type="caution">
    <text evidence="1">The sequence shown here is derived from an EMBL/GenBank/DDBJ whole genome shotgun (WGS) entry which is preliminary data.</text>
</comment>
<protein>
    <submittedName>
        <fullName evidence="1">Uncharacterized protein</fullName>
    </submittedName>
</protein>
<evidence type="ECO:0000313" key="2">
    <source>
        <dbReference type="Proteomes" id="UP000785679"/>
    </source>
</evidence>
<evidence type="ECO:0000313" key="1">
    <source>
        <dbReference type="EMBL" id="TNV87984.1"/>
    </source>
</evidence>
<dbReference type="AlphaFoldDB" id="A0A8J8P8Q0"/>
<keyword evidence="2" id="KW-1185">Reference proteome</keyword>
<dbReference type="Proteomes" id="UP000785679">
    <property type="component" value="Unassembled WGS sequence"/>
</dbReference>
<proteinExistence type="predicted"/>
<organism evidence="1 2">
    <name type="scientific">Halteria grandinella</name>
    <dbReference type="NCBI Taxonomy" id="5974"/>
    <lineage>
        <taxon>Eukaryota</taxon>
        <taxon>Sar</taxon>
        <taxon>Alveolata</taxon>
        <taxon>Ciliophora</taxon>
        <taxon>Intramacronucleata</taxon>
        <taxon>Spirotrichea</taxon>
        <taxon>Stichotrichia</taxon>
        <taxon>Sporadotrichida</taxon>
        <taxon>Halteriidae</taxon>
        <taxon>Halteria</taxon>
    </lineage>
</organism>
<gene>
    <name evidence="1" type="ORF">FGO68_gene6729</name>
</gene>
<name>A0A8J8P8Q0_HALGN</name>